<organism evidence="3 4">
    <name type="scientific">Solemya elarraichensis gill symbiont</name>
    <dbReference type="NCBI Taxonomy" id="1918949"/>
    <lineage>
        <taxon>Bacteria</taxon>
        <taxon>Pseudomonadati</taxon>
        <taxon>Pseudomonadota</taxon>
        <taxon>Gammaproteobacteria</taxon>
        <taxon>sulfur-oxidizing symbionts</taxon>
    </lineage>
</organism>
<keyword evidence="4" id="KW-1185">Reference proteome</keyword>
<reference evidence="3 4" key="1">
    <citation type="submission" date="2016-11" db="EMBL/GenBank/DDBJ databases">
        <title>Mixed transmission modes and dynamic genome evolution in an obligate animal-bacterial symbiosis.</title>
        <authorList>
            <person name="Russell S.L."/>
            <person name="Corbett-Detig R.B."/>
            <person name="Cavanaugh C.M."/>
        </authorList>
    </citation>
    <scope>NUCLEOTIDE SEQUENCE [LARGE SCALE GENOMIC DNA]</scope>
    <source>
        <strain evidence="3">Sp-SM6</strain>
    </source>
</reference>
<name>A0A1T2L912_9GAMM</name>
<dbReference type="AlphaFoldDB" id="A0A1T2L912"/>
<dbReference type="EMBL" id="MPRK01000058">
    <property type="protein sequence ID" value="OOZ41595.1"/>
    <property type="molecule type" value="Genomic_DNA"/>
</dbReference>
<evidence type="ECO:0000313" key="3">
    <source>
        <dbReference type="EMBL" id="OOZ41595.1"/>
    </source>
</evidence>
<dbReference type="RefSeq" id="WP_078476631.1">
    <property type="nucleotide sequence ID" value="NZ_MPRK01000058.1"/>
</dbReference>
<dbReference type="OrthoDB" id="9950270at2"/>
<feature type="signal peptide" evidence="2">
    <location>
        <begin position="1"/>
        <end position="22"/>
    </location>
</feature>
<evidence type="ECO:0000313" key="4">
    <source>
        <dbReference type="Proteomes" id="UP000190198"/>
    </source>
</evidence>
<accession>A0A1T2L912</accession>
<dbReference type="Proteomes" id="UP000190198">
    <property type="component" value="Unassembled WGS sequence"/>
</dbReference>
<sequence length="79" mass="8772">MRKQIEKTAALTLLMFSTPLLASHPEGSSLKHELVHLFDQPGFLLAAGTALLLSLGIPLGVTLYREMRESMQIKQLIQK</sequence>
<keyword evidence="1" id="KW-0812">Transmembrane</keyword>
<feature type="transmembrane region" description="Helical" evidence="1">
    <location>
        <begin position="42"/>
        <end position="64"/>
    </location>
</feature>
<proteinExistence type="predicted"/>
<protein>
    <submittedName>
        <fullName evidence="3">Uncharacterized protein</fullName>
    </submittedName>
</protein>
<gene>
    <name evidence="3" type="ORF">BOW52_04435</name>
</gene>
<evidence type="ECO:0000256" key="2">
    <source>
        <dbReference type="SAM" id="SignalP"/>
    </source>
</evidence>
<keyword evidence="1" id="KW-1133">Transmembrane helix</keyword>
<keyword evidence="2" id="KW-0732">Signal</keyword>
<keyword evidence="1" id="KW-0472">Membrane</keyword>
<comment type="caution">
    <text evidence="3">The sequence shown here is derived from an EMBL/GenBank/DDBJ whole genome shotgun (WGS) entry which is preliminary data.</text>
</comment>
<evidence type="ECO:0000256" key="1">
    <source>
        <dbReference type="SAM" id="Phobius"/>
    </source>
</evidence>
<feature type="chain" id="PRO_5012345887" evidence="2">
    <location>
        <begin position="23"/>
        <end position="79"/>
    </location>
</feature>